<gene>
    <name evidence="2" type="ORF">PH603_11655</name>
</gene>
<keyword evidence="3" id="KW-1185">Reference proteome</keyword>
<dbReference type="GO" id="GO:0016788">
    <property type="term" value="F:hydrolase activity, acting on ester bonds"/>
    <property type="evidence" value="ECO:0007669"/>
    <property type="project" value="UniProtKB-ARBA"/>
</dbReference>
<protein>
    <submittedName>
        <fullName evidence="2">GDSL-type esterase/lipase family protein</fullName>
    </submittedName>
</protein>
<dbReference type="RefSeq" id="WP_289502703.1">
    <property type="nucleotide sequence ID" value="NZ_CP116805.1"/>
</dbReference>
<dbReference type="SUPFAM" id="SSF52266">
    <property type="entry name" value="SGNH hydrolase"/>
    <property type="match status" value="1"/>
</dbReference>
<dbReference type="InterPro" id="IPR051532">
    <property type="entry name" value="Ester_Hydrolysis_Enzymes"/>
</dbReference>
<dbReference type="Proteomes" id="UP001217500">
    <property type="component" value="Chromosome"/>
</dbReference>
<reference evidence="2" key="1">
    <citation type="submission" date="2023-01" db="EMBL/GenBank/DDBJ databases">
        <title>The genome sequence of Kordiimonadaceae bacterium 6D33.</title>
        <authorList>
            <person name="Liu Y."/>
        </authorList>
    </citation>
    <scope>NUCLEOTIDE SEQUENCE</scope>
    <source>
        <strain evidence="2">6D33</strain>
    </source>
</reference>
<dbReference type="InterPro" id="IPR013830">
    <property type="entry name" value="SGNH_hydro"/>
</dbReference>
<organism evidence="2 3">
    <name type="scientific">Gimibacter soli</name>
    <dbReference type="NCBI Taxonomy" id="3024400"/>
    <lineage>
        <taxon>Bacteria</taxon>
        <taxon>Pseudomonadati</taxon>
        <taxon>Pseudomonadota</taxon>
        <taxon>Alphaproteobacteria</taxon>
        <taxon>Kordiimonadales</taxon>
        <taxon>Temperatibacteraceae</taxon>
        <taxon>Gimibacter</taxon>
    </lineage>
</organism>
<dbReference type="KEGG" id="gso:PH603_11655"/>
<feature type="domain" description="SGNH hydrolase-type esterase" evidence="1">
    <location>
        <begin position="71"/>
        <end position="226"/>
    </location>
</feature>
<name>A0AAF0BLI3_9PROT</name>
<evidence type="ECO:0000313" key="2">
    <source>
        <dbReference type="EMBL" id="WCL53191.1"/>
    </source>
</evidence>
<sequence length="237" mass="25367">MTKRQKFWSRVTVVLLASAIVAFFAARAFYIEYRLGHLEPGWASVADRSGAPSPDIVIFGDSRAANFRGADALLGRGVEIAGIGGDTTPNMLVRLQKDVIERKPDAVIIFAGINDLNTASMLEDGKRAGIVAAAQANLAAMIAACREAGIEVIIPSVTPPVQPDIARALLWGDSSPDVEALNERLAELNGEGVIYLPLEMVLMAGGEYGRENFVDALHYSPLGYERIAAALRGVMDD</sequence>
<dbReference type="AlphaFoldDB" id="A0AAF0BLI3"/>
<evidence type="ECO:0000259" key="1">
    <source>
        <dbReference type="Pfam" id="PF13472"/>
    </source>
</evidence>
<dbReference type="Gene3D" id="3.40.50.1110">
    <property type="entry name" value="SGNH hydrolase"/>
    <property type="match status" value="1"/>
</dbReference>
<evidence type="ECO:0000313" key="3">
    <source>
        <dbReference type="Proteomes" id="UP001217500"/>
    </source>
</evidence>
<dbReference type="PANTHER" id="PTHR30383">
    <property type="entry name" value="THIOESTERASE 1/PROTEASE 1/LYSOPHOSPHOLIPASE L1"/>
    <property type="match status" value="1"/>
</dbReference>
<dbReference type="Pfam" id="PF13472">
    <property type="entry name" value="Lipase_GDSL_2"/>
    <property type="match status" value="1"/>
</dbReference>
<dbReference type="InterPro" id="IPR036514">
    <property type="entry name" value="SGNH_hydro_sf"/>
</dbReference>
<dbReference type="EMBL" id="CP116805">
    <property type="protein sequence ID" value="WCL53191.1"/>
    <property type="molecule type" value="Genomic_DNA"/>
</dbReference>
<accession>A0AAF0BLI3</accession>
<proteinExistence type="predicted"/>